<gene>
    <name evidence="1" type="ORF">LBBP_02093</name>
</gene>
<dbReference type="Proteomes" id="UP000058857">
    <property type="component" value="Chromosome 1"/>
</dbReference>
<sequence length="39" mass="4690">MRRMVGKSSILVSLLIEFPQKELQTPWLLKNRNRNIQNH</sequence>
<reference evidence="1 2" key="1">
    <citation type="journal article" date="2015" name="PLoS Negl. Trop. Dis.">
        <title>Distribution of Plasmids in Distinct Leptospira Pathogenic Species.</title>
        <authorList>
            <person name="Wang Y."/>
            <person name="Zhuang X."/>
            <person name="Zhong Y."/>
            <person name="Zhang C."/>
            <person name="Zhang Y."/>
            <person name="Zeng L."/>
            <person name="Zhu Y."/>
            <person name="He P."/>
            <person name="Dong K."/>
            <person name="Pal U."/>
            <person name="Guo X."/>
            <person name="Qin J."/>
        </authorList>
    </citation>
    <scope>NUCLEOTIDE SEQUENCE [LARGE SCALE GENOMIC DNA]</scope>
    <source>
        <strain evidence="1 2">56604</strain>
    </source>
</reference>
<name>A0A0S2ISR3_LEPBO</name>
<organism evidence="1">
    <name type="scientific">Leptospira borgpetersenii serovar Ballum</name>
    <dbReference type="NCBI Taxonomy" id="280505"/>
    <lineage>
        <taxon>Bacteria</taxon>
        <taxon>Pseudomonadati</taxon>
        <taxon>Spirochaetota</taxon>
        <taxon>Spirochaetia</taxon>
        <taxon>Leptospirales</taxon>
        <taxon>Leptospiraceae</taxon>
        <taxon>Leptospira</taxon>
    </lineage>
</organism>
<dbReference type="AlphaFoldDB" id="A0A0S2ISR3"/>
<proteinExistence type="predicted"/>
<dbReference type="EMBL" id="CP012029">
    <property type="protein sequence ID" value="ALO26355.1"/>
    <property type="molecule type" value="Genomic_DNA"/>
</dbReference>
<evidence type="ECO:0000313" key="2">
    <source>
        <dbReference type="Proteomes" id="UP000058857"/>
    </source>
</evidence>
<evidence type="ECO:0000313" key="1">
    <source>
        <dbReference type="EMBL" id="ALO26355.1"/>
    </source>
</evidence>
<protein>
    <submittedName>
        <fullName evidence="1">Uncharacterized protein</fullName>
    </submittedName>
</protein>
<accession>A0A0S2ISR3</accession>
<dbReference type="PATRIC" id="fig|280505.15.peg.2050"/>